<dbReference type="Proteomes" id="UP000039021">
    <property type="component" value="Unassembled WGS sequence"/>
</dbReference>
<proteinExistence type="predicted"/>
<gene>
    <name evidence="1" type="ORF">ERS007739_05211</name>
</gene>
<evidence type="ECO:0000313" key="2">
    <source>
        <dbReference type="Proteomes" id="UP000039021"/>
    </source>
</evidence>
<dbReference type="EMBL" id="CSBK01003906">
    <property type="protein sequence ID" value="CPB36401.1"/>
    <property type="molecule type" value="Genomic_DNA"/>
</dbReference>
<protein>
    <submittedName>
        <fullName evidence="1">Uncharacterized protein</fullName>
    </submittedName>
</protein>
<comment type="caution">
    <text evidence="1">The sequence shown here is derived from an EMBL/GenBank/DDBJ whole genome shotgun (WGS) entry which is preliminary data.</text>
</comment>
<dbReference type="AlphaFoldDB" id="A0A916LGT2"/>
<reference evidence="2" key="1">
    <citation type="submission" date="2015-03" db="EMBL/GenBank/DDBJ databases">
        <authorList>
            <consortium name="Pathogen Informatics"/>
        </authorList>
    </citation>
    <scope>NUCLEOTIDE SEQUENCE [LARGE SCALE GENOMIC DNA]</scope>
    <source>
        <strain evidence="2">N09902308</strain>
    </source>
</reference>
<name>A0A916LGT2_MYCTX</name>
<evidence type="ECO:0000313" key="1">
    <source>
        <dbReference type="EMBL" id="CPB36401.1"/>
    </source>
</evidence>
<accession>A0A916LGT2</accession>
<sequence>MMESANLATRWVLTSSTVGNCASVSVCRVAFSIALSR</sequence>
<organism evidence="1 2">
    <name type="scientific">Mycobacterium tuberculosis</name>
    <dbReference type="NCBI Taxonomy" id="1773"/>
    <lineage>
        <taxon>Bacteria</taxon>
        <taxon>Bacillati</taxon>
        <taxon>Actinomycetota</taxon>
        <taxon>Actinomycetes</taxon>
        <taxon>Mycobacteriales</taxon>
        <taxon>Mycobacteriaceae</taxon>
        <taxon>Mycobacterium</taxon>
        <taxon>Mycobacterium tuberculosis complex</taxon>
    </lineage>
</organism>